<dbReference type="SMART" id="SM00448">
    <property type="entry name" value="REC"/>
    <property type="match status" value="1"/>
</dbReference>
<protein>
    <recommendedName>
        <fullName evidence="8">Response regulatory domain-containing protein</fullName>
    </recommendedName>
</protein>
<dbReference type="GO" id="GO:0000160">
    <property type="term" value="P:phosphorelay signal transduction system"/>
    <property type="evidence" value="ECO:0007669"/>
    <property type="project" value="UniProtKB-KW"/>
</dbReference>
<feature type="compositionally biased region" description="Polar residues" evidence="7">
    <location>
        <begin position="466"/>
        <end position="476"/>
    </location>
</feature>
<dbReference type="Gene3D" id="3.40.50.2300">
    <property type="match status" value="1"/>
</dbReference>
<feature type="modified residue" description="4-aspartylphosphate" evidence="6">
    <location>
        <position position="321"/>
    </location>
</feature>
<dbReference type="InterPro" id="IPR001789">
    <property type="entry name" value="Sig_transdc_resp-reg_receiver"/>
</dbReference>
<feature type="region of interest" description="Disordered" evidence="7">
    <location>
        <begin position="748"/>
        <end position="785"/>
    </location>
</feature>
<feature type="compositionally biased region" description="Low complexity" evidence="7">
    <location>
        <begin position="449"/>
        <end position="465"/>
    </location>
</feature>
<keyword evidence="3" id="KW-0805">Transcription regulation</keyword>
<dbReference type="InterPro" id="IPR045279">
    <property type="entry name" value="ARR-like"/>
</dbReference>
<feature type="compositionally biased region" description="Polar residues" evidence="7">
    <location>
        <begin position="748"/>
        <end position="761"/>
    </location>
</feature>
<feature type="region of interest" description="Disordered" evidence="7">
    <location>
        <begin position="447"/>
        <end position="480"/>
    </location>
</feature>
<keyword evidence="6" id="KW-0597">Phosphoprotein</keyword>
<evidence type="ECO:0000256" key="6">
    <source>
        <dbReference type="PROSITE-ProRule" id="PRU00169"/>
    </source>
</evidence>
<dbReference type="AlphaFoldDB" id="A0A8X7UBY7"/>
<dbReference type="CDD" id="cd17584">
    <property type="entry name" value="REC_typeB_ARR-like"/>
    <property type="match status" value="1"/>
</dbReference>
<keyword evidence="5" id="KW-0539">Nucleus</keyword>
<evidence type="ECO:0000313" key="10">
    <source>
        <dbReference type="Proteomes" id="UP000886595"/>
    </source>
</evidence>
<evidence type="ECO:0000256" key="3">
    <source>
        <dbReference type="ARBA" id="ARBA00023015"/>
    </source>
</evidence>
<keyword evidence="2" id="KW-0902">Two-component regulatory system</keyword>
<dbReference type="GO" id="GO:0009736">
    <property type="term" value="P:cytokinin-activated signaling pathway"/>
    <property type="evidence" value="ECO:0007669"/>
    <property type="project" value="InterPro"/>
</dbReference>
<dbReference type="FunFam" id="1.10.10.60:FF:000007">
    <property type="entry name" value="Two-component response regulator"/>
    <property type="match status" value="1"/>
</dbReference>
<evidence type="ECO:0000259" key="8">
    <source>
        <dbReference type="PROSITE" id="PS50110"/>
    </source>
</evidence>
<dbReference type="OrthoDB" id="1080777at2759"/>
<dbReference type="GO" id="GO:0005634">
    <property type="term" value="C:nucleus"/>
    <property type="evidence" value="ECO:0007669"/>
    <property type="project" value="UniProtKB-SubCell"/>
</dbReference>
<dbReference type="InterPro" id="IPR009057">
    <property type="entry name" value="Homeodomain-like_sf"/>
</dbReference>
<dbReference type="Proteomes" id="UP000886595">
    <property type="component" value="Unassembled WGS sequence"/>
</dbReference>
<dbReference type="NCBIfam" id="TIGR01557">
    <property type="entry name" value="myb_SHAQKYF"/>
    <property type="match status" value="1"/>
</dbReference>
<organism evidence="9 10">
    <name type="scientific">Brassica carinata</name>
    <name type="common">Ethiopian mustard</name>
    <name type="synonym">Abyssinian cabbage</name>
    <dbReference type="NCBI Taxonomy" id="52824"/>
    <lineage>
        <taxon>Eukaryota</taxon>
        <taxon>Viridiplantae</taxon>
        <taxon>Streptophyta</taxon>
        <taxon>Embryophyta</taxon>
        <taxon>Tracheophyta</taxon>
        <taxon>Spermatophyta</taxon>
        <taxon>Magnoliopsida</taxon>
        <taxon>eudicotyledons</taxon>
        <taxon>Gunneridae</taxon>
        <taxon>Pentapetalae</taxon>
        <taxon>rosids</taxon>
        <taxon>malvids</taxon>
        <taxon>Brassicales</taxon>
        <taxon>Brassicaceae</taxon>
        <taxon>Brassiceae</taxon>
        <taxon>Brassica</taxon>
    </lineage>
</organism>
<name>A0A8X7UBY7_BRACI</name>
<keyword evidence="10" id="KW-1185">Reference proteome</keyword>
<dbReference type="SUPFAM" id="SSF46689">
    <property type="entry name" value="Homeodomain-like"/>
    <property type="match status" value="1"/>
</dbReference>
<evidence type="ECO:0000313" key="9">
    <source>
        <dbReference type="EMBL" id="KAG2270441.1"/>
    </source>
</evidence>
<proteinExistence type="predicted"/>
<keyword evidence="4" id="KW-0804">Transcription</keyword>
<evidence type="ECO:0000256" key="4">
    <source>
        <dbReference type="ARBA" id="ARBA00023163"/>
    </source>
</evidence>
<comment type="subcellular location">
    <subcellularLocation>
        <location evidence="1">Nucleus</location>
    </subcellularLocation>
</comment>
<dbReference type="PANTHER" id="PTHR43874">
    <property type="entry name" value="TWO-COMPONENT RESPONSE REGULATOR"/>
    <property type="match status" value="1"/>
</dbReference>
<dbReference type="InterPro" id="IPR006447">
    <property type="entry name" value="Myb_dom_plants"/>
</dbReference>
<accession>A0A8X7UBY7</accession>
<sequence>MKKVAVPATQLACPETMTILGIKADIEGLFQNMGLGQLCNLKEPTYPELVRQFIASAYVTRPDDSHQEGHMVFIGLELLNFGKRLWVYRSSRAKESLIRAQTEICDRLIGSMLRTTTAASVTQWELCLLYQGVRHLLPAFGNSTFPPATAFNMGAVLAANLAGYKGKENCETDHEEQVVANIMPSPTSEAVEDEESISSSTMEKDSATKKLLRKNMFNPSNYFDFYGKVLIVKFVMSEGSRTDDGDITLFKQRETSQMSSFLNEFPASANVLVVEPNFVTLRKMKNLMIKYGYQVTVYADAEAALAFLRNCEHGINLVIWDFHMPGINGIQALKIICTKMDLPVVIMSDDDRTVSVMQATVHGACYYVMKPIRKEIIATIWQHIVRKRMMSKSGVIPPVQLDVVQNNDGFKENKDDSMPVDQGNSEQNINMIGEKAEKKPQIGENLPIQSDSVQNNGSDQDNNDSWTTSPYNSEQNIDGEERKQLKTRVVWTNDLQEKFLEAVNTLGGARKANPKPLLKMLEDMNIKGLTRRNVCSHLQKYRLSLQGKQITQQMQEFGWSSACTTSPLLGLNNVHTATSSLINGGASYPVQENQYQNGYMEVNKNKTASSSLMTGRATFPVQDNHYQNGYMEVNNNHAASSSLMNCRATYPVEDNQYQNGYLGVNNNQVMTNTMPYDFDHDNYLQKQKLEQQQQYQLSNQMKPEKASNIDILKDLGLAYTMPRLPYDLGHGNHLQQEQQHQLPHQWNNVMSNNEPEQASGNGVTGVEGTYPSLPYDPNDFYSYNK</sequence>
<gene>
    <name evidence="9" type="ORF">Bca52824_064996</name>
</gene>
<dbReference type="Pfam" id="PF00072">
    <property type="entry name" value="Response_reg"/>
    <property type="match status" value="1"/>
</dbReference>
<dbReference type="PROSITE" id="PS50110">
    <property type="entry name" value="RESPONSE_REGULATORY"/>
    <property type="match status" value="1"/>
</dbReference>
<comment type="caution">
    <text evidence="9">The sequence shown here is derived from an EMBL/GenBank/DDBJ whole genome shotgun (WGS) entry which is preliminary data.</text>
</comment>
<dbReference type="EMBL" id="JAAMPC010000013">
    <property type="protein sequence ID" value="KAG2270441.1"/>
    <property type="molecule type" value="Genomic_DNA"/>
</dbReference>
<dbReference type="GO" id="GO:0003677">
    <property type="term" value="F:DNA binding"/>
    <property type="evidence" value="ECO:0007669"/>
    <property type="project" value="InterPro"/>
</dbReference>
<evidence type="ECO:0000256" key="1">
    <source>
        <dbReference type="ARBA" id="ARBA00004123"/>
    </source>
</evidence>
<dbReference type="InterPro" id="IPR011006">
    <property type="entry name" value="CheY-like_superfamily"/>
</dbReference>
<dbReference type="SUPFAM" id="SSF52172">
    <property type="entry name" value="CheY-like"/>
    <property type="match status" value="1"/>
</dbReference>
<evidence type="ECO:0000256" key="7">
    <source>
        <dbReference type="SAM" id="MobiDB-lite"/>
    </source>
</evidence>
<evidence type="ECO:0000256" key="5">
    <source>
        <dbReference type="ARBA" id="ARBA00023242"/>
    </source>
</evidence>
<dbReference type="Gene3D" id="1.10.10.60">
    <property type="entry name" value="Homeodomain-like"/>
    <property type="match status" value="1"/>
</dbReference>
<reference evidence="9 10" key="1">
    <citation type="submission" date="2020-02" db="EMBL/GenBank/DDBJ databases">
        <authorList>
            <person name="Ma Q."/>
            <person name="Huang Y."/>
            <person name="Song X."/>
            <person name="Pei D."/>
        </authorList>
    </citation>
    <scope>NUCLEOTIDE SEQUENCE [LARGE SCALE GENOMIC DNA]</scope>
    <source>
        <strain evidence="9">Sxm20200214</strain>
        <tissue evidence="9">Leaf</tissue>
    </source>
</reference>
<dbReference type="PANTHER" id="PTHR43874:SF130">
    <property type="entry name" value="GENOME ASSEMBLY, CHROMOSOME: A05"/>
    <property type="match status" value="1"/>
</dbReference>
<evidence type="ECO:0000256" key="2">
    <source>
        <dbReference type="ARBA" id="ARBA00023012"/>
    </source>
</evidence>
<feature type="domain" description="Response regulatory" evidence="8">
    <location>
        <begin position="270"/>
        <end position="385"/>
    </location>
</feature>